<reference evidence="3" key="1">
    <citation type="journal article" date="2020" name="mSystems">
        <title>Genome- and Community-Level Interaction Insights into Carbon Utilization and Element Cycling Functions of Hydrothermarchaeota in Hydrothermal Sediment.</title>
        <authorList>
            <person name="Zhou Z."/>
            <person name="Liu Y."/>
            <person name="Xu W."/>
            <person name="Pan J."/>
            <person name="Luo Z.H."/>
            <person name="Li M."/>
        </authorList>
    </citation>
    <scope>NUCLEOTIDE SEQUENCE [LARGE SCALE GENOMIC DNA]</scope>
    <source>
        <strain evidence="3">SpSt-914</strain>
    </source>
</reference>
<evidence type="ECO:0000256" key="1">
    <source>
        <dbReference type="SAM" id="Phobius"/>
    </source>
</evidence>
<dbReference type="Gene3D" id="1.10.3730.20">
    <property type="match status" value="1"/>
</dbReference>
<sequence>MDYRILSIFTLLLWGAWGLMTKILTRDTPAETVAFWSTLASILPILIYTVAAGTMHWVKSAPLAIISGLSAGLATVCFYLALKGGPASVVLPLTGMYIVVPAVLGYLLLREPLNVNHLFGIIFAVLAIIFLSR</sequence>
<feature type="transmembrane region" description="Helical" evidence="1">
    <location>
        <begin position="34"/>
        <end position="51"/>
    </location>
</feature>
<dbReference type="InterPro" id="IPR000620">
    <property type="entry name" value="EamA_dom"/>
</dbReference>
<keyword evidence="1" id="KW-0472">Membrane</keyword>
<feature type="transmembrane region" description="Helical" evidence="1">
    <location>
        <begin position="88"/>
        <end position="108"/>
    </location>
</feature>
<feature type="transmembrane region" description="Helical" evidence="1">
    <location>
        <begin position="115"/>
        <end position="132"/>
    </location>
</feature>
<name>A0A7V3UZD1_UNCW3</name>
<feature type="domain" description="EamA" evidence="2">
    <location>
        <begin position="5"/>
        <end position="132"/>
    </location>
</feature>
<proteinExistence type="predicted"/>
<organism evidence="3">
    <name type="scientific">candidate division WOR-3 bacterium</name>
    <dbReference type="NCBI Taxonomy" id="2052148"/>
    <lineage>
        <taxon>Bacteria</taxon>
        <taxon>Bacteria division WOR-3</taxon>
    </lineage>
</organism>
<evidence type="ECO:0000313" key="3">
    <source>
        <dbReference type="EMBL" id="HGD12830.1"/>
    </source>
</evidence>
<dbReference type="Pfam" id="PF00892">
    <property type="entry name" value="EamA"/>
    <property type="match status" value="1"/>
</dbReference>
<gene>
    <name evidence="3" type="ORF">ENX16_01915</name>
</gene>
<dbReference type="EMBL" id="DTMZ01000041">
    <property type="protein sequence ID" value="HGD12830.1"/>
    <property type="molecule type" value="Genomic_DNA"/>
</dbReference>
<feature type="transmembrane region" description="Helical" evidence="1">
    <location>
        <begin position="63"/>
        <end position="82"/>
    </location>
</feature>
<keyword evidence="1" id="KW-1133">Transmembrane helix</keyword>
<dbReference type="AlphaFoldDB" id="A0A7V3UZD1"/>
<evidence type="ECO:0000259" key="2">
    <source>
        <dbReference type="Pfam" id="PF00892"/>
    </source>
</evidence>
<dbReference type="GO" id="GO:0016020">
    <property type="term" value="C:membrane"/>
    <property type="evidence" value="ECO:0007669"/>
    <property type="project" value="InterPro"/>
</dbReference>
<protein>
    <submittedName>
        <fullName evidence="3">EamA family transporter</fullName>
    </submittedName>
</protein>
<comment type="caution">
    <text evidence="3">The sequence shown here is derived from an EMBL/GenBank/DDBJ whole genome shotgun (WGS) entry which is preliminary data.</text>
</comment>
<accession>A0A7V3UZD1</accession>
<dbReference type="SUPFAM" id="SSF103481">
    <property type="entry name" value="Multidrug resistance efflux transporter EmrE"/>
    <property type="match status" value="1"/>
</dbReference>
<keyword evidence="1" id="KW-0812">Transmembrane</keyword>
<dbReference type="InterPro" id="IPR037185">
    <property type="entry name" value="EmrE-like"/>
</dbReference>